<evidence type="ECO:0000313" key="3">
    <source>
        <dbReference type="Proteomes" id="UP001501371"/>
    </source>
</evidence>
<sequence>MRTDLADWYLVREQFEPVIGIPGLYRLTHPEQDGARRTRQAVHDLRRHGFEVQADYSLDPALTPDPPQPAVRNTLMERRQRIAQASAARSPQRGTPPTTSAPSARPIPAKPTHAPTVHLTTGRGR</sequence>
<dbReference type="Proteomes" id="UP001501371">
    <property type="component" value="Unassembled WGS sequence"/>
</dbReference>
<organism evidence="2 3">
    <name type="scientific">Streptomyces hebeiensis</name>
    <dbReference type="NCBI Taxonomy" id="229486"/>
    <lineage>
        <taxon>Bacteria</taxon>
        <taxon>Bacillati</taxon>
        <taxon>Actinomycetota</taxon>
        <taxon>Actinomycetes</taxon>
        <taxon>Kitasatosporales</taxon>
        <taxon>Streptomycetaceae</taxon>
        <taxon>Streptomyces</taxon>
    </lineage>
</organism>
<gene>
    <name evidence="2" type="ORF">GCM10009654_15270</name>
</gene>
<evidence type="ECO:0000256" key="1">
    <source>
        <dbReference type="SAM" id="MobiDB-lite"/>
    </source>
</evidence>
<proteinExistence type="predicted"/>
<dbReference type="EMBL" id="BAAAKV010000010">
    <property type="protein sequence ID" value="GAA1160019.1"/>
    <property type="molecule type" value="Genomic_DNA"/>
</dbReference>
<name>A0ABN1UQI3_9ACTN</name>
<feature type="region of interest" description="Disordered" evidence="1">
    <location>
        <begin position="77"/>
        <end position="125"/>
    </location>
</feature>
<reference evidence="2 3" key="1">
    <citation type="journal article" date="2019" name="Int. J. Syst. Evol. Microbiol.">
        <title>The Global Catalogue of Microorganisms (GCM) 10K type strain sequencing project: providing services to taxonomists for standard genome sequencing and annotation.</title>
        <authorList>
            <consortium name="The Broad Institute Genomics Platform"/>
            <consortium name="The Broad Institute Genome Sequencing Center for Infectious Disease"/>
            <person name="Wu L."/>
            <person name="Ma J."/>
        </authorList>
    </citation>
    <scope>NUCLEOTIDE SEQUENCE [LARGE SCALE GENOMIC DNA]</scope>
    <source>
        <strain evidence="2 3">JCM 12696</strain>
    </source>
</reference>
<dbReference type="RefSeq" id="WP_344272025.1">
    <property type="nucleotide sequence ID" value="NZ_BAAAKV010000010.1"/>
</dbReference>
<accession>A0ABN1UQI3</accession>
<evidence type="ECO:0000313" key="2">
    <source>
        <dbReference type="EMBL" id="GAA1160019.1"/>
    </source>
</evidence>
<keyword evidence="3" id="KW-1185">Reference proteome</keyword>
<protein>
    <submittedName>
        <fullName evidence="2">Uncharacterized protein</fullName>
    </submittedName>
</protein>
<feature type="compositionally biased region" description="Low complexity" evidence="1">
    <location>
        <begin position="82"/>
        <end position="107"/>
    </location>
</feature>
<comment type="caution">
    <text evidence="2">The sequence shown here is derived from an EMBL/GenBank/DDBJ whole genome shotgun (WGS) entry which is preliminary data.</text>
</comment>